<dbReference type="PANTHER" id="PTHR30185:SF18">
    <property type="entry name" value="TRANSCRIPTIONAL REGULATOR MTLR"/>
    <property type="match status" value="1"/>
</dbReference>
<dbReference type="InterPro" id="IPR013011">
    <property type="entry name" value="PTS_EIIB_2"/>
</dbReference>
<reference evidence="8 9" key="1">
    <citation type="submission" date="2019-08" db="EMBL/GenBank/DDBJ databases">
        <title>Bacillus genomes from the desert of Cuatro Cienegas, Coahuila.</title>
        <authorList>
            <person name="Olmedo-Alvarez G."/>
        </authorList>
    </citation>
    <scope>NUCLEOTIDE SEQUENCE [LARGE SCALE GENOMIC DNA]</scope>
    <source>
        <strain evidence="8 9">CH40_1T</strain>
    </source>
</reference>
<evidence type="ECO:0000259" key="5">
    <source>
        <dbReference type="PROSITE" id="PS51094"/>
    </source>
</evidence>
<dbReference type="InterPro" id="IPR036095">
    <property type="entry name" value="PTS_EIIB-like_sf"/>
</dbReference>
<dbReference type="SUPFAM" id="SSF52794">
    <property type="entry name" value="PTS system IIB component-like"/>
    <property type="match status" value="1"/>
</dbReference>
<evidence type="ECO:0000313" key="9">
    <source>
        <dbReference type="Proteomes" id="UP000323317"/>
    </source>
</evidence>
<dbReference type="Pfam" id="PF02302">
    <property type="entry name" value="PTS_IIB"/>
    <property type="match status" value="1"/>
</dbReference>
<evidence type="ECO:0000256" key="2">
    <source>
        <dbReference type="ARBA" id="ARBA00022737"/>
    </source>
</evidence>
<dbReference type="InterPro" id="IPR003501">
    <property type="entry name" value="PTS_EIIB_2/3"/>
</dbReference>
<dbReference type="Gene3D" id="1.10.1790.10">
    <property type="entry name" value="PRD domain"/>
    <property type="match status" value="2"/>
</dbReference>
<dbReference type="GO" id="GO:0006355">
    <property type="term" value="P:regulation of DNA-templated transcription"/>
    <property type="evidence" value="ECO:0007669"/>
    <property type="project" value="InterPro"/>
</dbReference>
<dbReference type="Pfam" id="PF00359">
    <property type="entry name" value="PTS_EIIA_2"/>
    <property type="match status" value="1"/>
</dbReference>
<evidence type="ECO:0000256" key="1">
    <source>
        <dbReference type="ARBA" id="ARBA00022679"/>
    </source>
</evidence>
<feature type="domain" description="PTS EIIB type-2" evidence="6">
    <location>
        <begin position="408"/>
        <end position="497"/>
    </location>
</feature>
<evidence type="ECO:0000259" key="7">
    <source>
        <dbReference type="PROSITE" id="PS51372"/>
    </source>
</evidence>
<organism evidence="8 9">
    <name type="scientific">Rossellomorea vietnamensis</name>
    <dbReference type="NCBI Taxonomy" id="218284"/>
    <lineage>
        <taxon>Bacteria</taxon>
        <taxon>Bacillati</taxon>
        <taxon>Bacillota</taxon>
        <taxon>Bacilli</taxon>
        <taxon>Bacillales</taxon>
        <taxon>Bacillaceae</taxon>
        <taxon>Rossellomorea</taxon>
    </lineage>
</organism>
<evidence type="ECO:0000256" key="3">
    <source>
        <dbReference type="ARBA" id="ARBA00023015"/>
    </source>
</evidence>
<dbReference type="PROSITE" id="PS51094">
    <property type="entry name" value="PTS_EIIA_TYPE_2"/>
    <property type="match status" value="1"/>
</dbReference>
<keyword evidence="3" id="KW-0805">Transcription regulation</keyword>
<accession>A0A5D4K8Y0</accession>
<proteinExistence type="predicted"/>
<evidence type="ECO:0000313" key="8">
    <source>
        <dbReference type="EMBL" id="TYR73319.1"/>
    </source>
</evidence>
<dbReference type="InterPro" id="IPR011608">
    <property type="entry name" value="PRD"/>
</dbReference>
<protein>
    <submittedName>
        <fullName evidence="8">BglG family transcription antiterminator</fullName>
    </submittedName>
</protein>
<dbReference type="Proteomes" id="UP000323317">
    <property type="component" value="Unassembled WGS sequence"/>
</dbReference>
<keyword evidence="2" id="KW-0677">Repeat</keyword>
<dbReference type="InterPro" id="IPR036634">
    <property type="entry name" value="PRD_sf"/>
</dbReference>
<evidence type="ECO:0000256" key="4">
    <source>
        <dbReference type="ARBA" id="ARBA00023163"/>
    </source>
</evidence>
<dbReference type="GO" id="GO:0008982">
    <property type="term" value="F:protein-N(PI)-phosphohistidine-sugar phosphotransferase activity"/>
    <property type="evidence" value="ECO:0007669"/>
    <property type="project" value="InterPro"/>
</dbReference>
<dbReference type="PROSITE" id="PS51099">
    <property type="entry name" value="PTS_EIIB_TYPE_2"/>
    <property type="match status" value="1"/>
</dbReference>
<keyword evidence="1" id="KW-0808">Transferase</keyword>
<sequence length="695" mass="79806">MFITSREKSIIDLIIRTSGKHTVSTLSDYLHVSGRTIQRNLKSVEKILNEHDLELKRTTNEGLFIDGRNEQIFRLIQKLTDIVPTDETPLERKLHLLITLLDEGPYFKKQVLANQLGISTATLTVYLDELALWLSKFSVNLTRKRGVGVEVAATEANKRHALANFFLVHFYENIIESLYLIQKGQHLNDTVLGYFSPEYLLLADQAVNPVLDKAQSKLTDSDYTGLIVYICLTIQRIQSGFLLEEMDITETRYDNEYRKMNRICDELIQTLSVPISSSDVHFLSVVLKGSKVQAADSIDYDSILLGQHIKNLIHDVSSKLNIDLSDDFSLYQGLIAHMEPSIFRLKQEMELFNPLTDEIKKKYPVLFLAVKNSLENRFKDIYFPEAEVAFVVLHFGSALVMNEEKVRINAVVVCPTGIGTSKMLASRIQKEIAEINSVEILSLTDFQSADMRDYDIVISTVRLPFTDIDYILVNPLLSEKDIEFIHNYLQNNLEKLTRNDKYLKQFAREKERDQDERPKVRSLLQEIKEIHSSIESILDNYRFYRMEHTGSHFTVLGDMVTQAEKDGLLHNTDKVMHELRERERKGGLGIPNTNMGLFHCRSKGIQQLIFQIAHLKEPCIITGMDGIEMPMKSVLLMLAPENLNNREQEVVSLISTSLIEDEKSMMIYSSANGEMIRRKLEDLFLDYLQNNLVKD</sequence>
<dbReference type="InterPro" id="IPR013196">
    <property type="entry name" value="HTH_11"/>
</dbReference>
<dbReference type="SUPFAM" id="SSF63520">
    <property type="entry name" value="PTS-regulatory domain, PRD"/>
    <property type="match status" value="2"/>
</dbReference>
<dbReference type="GO" id="GO:0009401">
    <property type="term" value="P:phosphoenolpyruvate-dependent sugar phosphotransferase system"/>
    <property type="evidence" value="ECO:0007669"/>
    <property type="project" value="InterPro"/>
</dbReference>
<dbReference type="SUPFAM" id="SSF55804">
    <property type="entry name" value="Phoshotransferase/anion transport protein"/>
    <property type="match status" value="1"/>
</dbReference>
<name>A0A5D4K8Y0_9BACI</name>
<dbReference type="Gene3D" id="3.40.50.2300">
    <property type="match status" value="1"/>
</dbReference>
<evidence type="ECO:0000259" key="6">
    <source>
        <dbReference type="PROSITE" id="PS51099"/>
    </source>
</evidence>
<dbReference type="InterPro" id="IPR016152">
    <property type="entry name" value="PTrfase/Anion_transptr"/>
</dbReference>
<keyword evidence="4" id="KW-0804">Transcription</keyword>
<feature type="domain" description="PRD" evidence="7">
    <location>
        <begin position="194"/>
        <end position="297"/>
    </location>
</feature>
<dbReference type="InterPro" id="IPR050661">
    <property type="entry name" value="BglG_antiterminators"/>
</dbReference>
<dbReference type="Gene3D" id="3.40.930.10">
    <property type="entry name" value="Mannitol-specific EII, Chain A"/>
    <property type="match status" value="1"/>
</dbReference>
<feature type="domain" description="PRD" evidence="7">
    <location>
        <begin position="300"/>
        <end position="405"/>
    </location>
</feature>
<dbReference type="PROSITE" id="PS51372">
    <property type="entry name" value="PRD_2"/>
    <property type="match status" value="2"/>
</dbReference>
<dbReference type="Pfam" id="PF08279">
    <property type="entry name" value="HTH_11"/>
    <property type="match status" value="1"/>
</dbReference>
<feature type="domain" description="PTS EIIA type-2" evidence="5">
    <location>
        <begin position="536"/>
        <end position="683"/>
    </location>
</feature>
<gene>
    <name evidence="8" type="ORF">FZC79_18855</name>
</gene>
<dbReference type="PANTHER" id="PTHR30185">
    <property type="entry name" value="CRYPTIC BETA-GLUCOSIDE BGL OPERON ANTITERMINATOR"/>
    <property type="match status" value="1"/>
</dbReference>
<dbReference type="Pfam" id="PF00874">
    <property type="entry name" value="PRD"/>
    <property type="match status" value="2"/>
</dbReference>
<dbReference type="CDD" id="cd05568">
    <property type="entry name" value="PTS_IIB_bgl_like"/>
    <property type="match status" value="1"/>
</dbReference>
<dbReference type="RefSeq" id="WP_148948377.1">
    <property type="nucleotide sequence ID" value="NZ_VTEH01000019.1"/>
</dbReference>
<dbReference type="AlphaFoldDB" id="A0A5D4K8Y0"/>
<comment type="caution">
    <text evidence="8">The sequence shown here is derived from an EMBL/GenBank/DDBJ whole genome shotgun (WGS) entry which is preliminary data.</text>
</comment>
<dbReference type="InterPro" id="IPR002178">
    <property type="entry name" value="PTS_EIIA_type-2_dom"/>
</dbReference>
<dbReference type="EMBL" id="VTEH01000019">
    <property type="protein sequence ID" value="TYR73319.1"/>
    <property type="molecule type" value="Genomic_DNA"/>
</dbReference>